<dbReference type="GO" id="GO:0005858">
    <property type="term" value="C:axonemal dynein complex"/>
    <property type="evidence" value="ECO:0007669"/>
    <property type="project" value="InterPro"/>
</dbReference>
<dbReference type="GO" id="GO:0003352">
    <property type="term" value="P:regulation of cilium movement"/>
    <property type="evidence" value="ECO:0007669"/>
    <property type="project" value="TreeGrafter"/>
</dbReference>
<evidence type="ECO:0000256" key="10">
    <source>
        <dbReference type="SAM" id="Coils"/>
    </source>
</evidence>
<dbReference type="Proteomes" id="UP000522663">
    <property type="component" value="Unassembled WGS sequence"/>
</dbReference>
<dbReference type="GO" id="GO:0060285">
    <property type="term" value="P:cilium-dependent cell motility"/>
    <property type="evidence" value="ECO:0007669"/>
    <property type="project" value="TreeGrafter"/>
</dbReference>
<evidence type="ECO:0000256" key="8">
    <source>
        <dbReference type="ARBA" id="ARBA00031554"/>
    </source>
</evidence>
<evidence type="ECO:0000256" key="6">
    <source>
        <dbReference type="ARBA" id="ARBA00023069"/>
    </source>
</evidence>
<feature type="non-terminal residue" evidence="14">
    <location>
        <position position="1"/>
    </location>
</feature>
<protein>
    <recommendedName>
        <fullName evidence="3">Dynein regulatory complex protein 1</fullName>
    </recommendedName>
    <alternativeName>
        <fullName evidence="8">Coiled-coil domain-containing protein 164</fullName>
    </alternativeName>
</protein>
<organism evidence="14 15">
    <name type="scientific">Odontophorus gujanensis</name>
    <name type="common">marbled wood quail</name>
    <dbReference type="NCBI Taxonomy" id="886794"/>
    <lineage>
        <taxon>Eukaryota</taxon>
        <taxon>Metazoa</taxon>
        <taxon>Chordata</taxon>
        <taxon>Craniata</taxon>
        <taxon>Vertebrata</taxon>
        <taxon>Euteleostomi</taxon>
        <taxon>Archelosauria</taxon>
        <taxon>Archosauria</taxon>
        <taxon>Dinosauria</taxon>
        <taxon>Saurischia</taxon>
        <taxon>Theropoda</taxon>
        <taxon>Coelurosauria</taxon>
        <taxon>Aves</taxon>
        <taxon>Neognathae</taxon>
        <taxon>Galloanserae</taxon>
        <taxon>Galliformes</taxon>
        <taxon>Odontophoridae</taxon>
        <taxon>Odontophorus</taxon>
    </lineage>
</organism>
<sequence>MSRGLRSELAGRRWWDPDPDPDPHPTEPGPEERIAARRRRIAARLDAKRRQALGENEEPKEKVEDLEKERISHKQVEESQQKLAKLLFEGMRMVTDIQVAADLRETQRRAEQAKLKLQRVEKLENEARSSASKFEEITSKWALAKEMTVPQELWQLLNQQQQQCTQLLEAKNKLIGELQQELKNKDEQYVQTIKKQSDDINLLLERMEEQIRMMLKSYRHKVRQIEKAFELERRELLDSNRKKWEEAIQALNTKELEYLRARVRKVEEFEKQLNQLRVQDEEEYNSMKIHLENDVQNLERQLQHMKAVYLMDQEKLEYNLQVLKKQDEENTITGAEQKRKLNRLRSLLNNLRTKLVEQEKQFREENQSLEADCERIKRQCKEVKRRMRHCAASDAEKFIKVWLMNEEEAKGLMRKALDADRIIHTQQLGLPWEEPHYWFLNNVGPLGNHKVKRMVTKLATEVLTGGTHSLKKEKEEVGSGNTVTPLLNISKKTAKRILELVSDESGFLIERKLLGPLHALGKRECTLLRLDSIFSALEIDSEDDLYQLVDFFLKYKAKEGALRQVGLPGTAVGRAQQSWACSQGSSGGEDITDLGEDRADGESSAQSDELRSSQKPLPSAYIHADDVLKILKAFVQDFHKLREKDSSSTEVLQVRDSSKDGEYWEALAHVIPEPTLKLWDALEVALKEYYNILKRRAKLLAEAAVLQQQNSELSLMLEKFITSGVNGTLLSSPVQQMDLNLPCPGEPQ</sequence>
<dbReference type="PANTHER" id="PTHR21625:SF1">
    <property type="entry name" value="DYNEIN REGULATORY COMPLEX PROTEIN 1"/>
    <property type="match status" value="1"/>
</dbReference>
<comment type="subcellular location">
    <subcellularLocation>
        <location evidence="1">Cytoplasm</location>
        <location evidence="1">Cytoskeleton</location>
        <location evidence="1">Flagellum axoneme</location>
    </subcellularLocation>
</comment>
<comment type="similarity">
    <text evidence="2">Belongs to the DRC1 family.</text>
</comment>
<dbReference type="AlphaFoldDB" id="A0A7K9YYI8"/>
<evidence type="ECO:0000256" key="3">
    <source>
        <dbReference type="ARBA" id="ARBA00013815"/>
    </source>
</evidence>
<evidence type="ECO:0000256" key="9">
    <source>
        <dbReference type="ARBA" id="ARBA00046115"/>
    </source>
</evidence>
<accession>A0A7K9YYI8</accession>
<keyword evidence="6" id="KW-0969">Cilium</keyword>
<comment type="function">
    <text evidence="9">Component of the nexin-dynein regulatory complex (N-DRC) a key regulator of ciliary/flagellar motility which maintains the alignment and integrity of the distal axoneme and regulates microtubule sliding in motile axonemes. Plays a critical role in the assembly of N-DRC and also stabilizes the assembly of multiple inner dynein arms and radial spokes. Coassembles with CCDC65/DRC2 to form a central scaffold needed for assembly of the N-DRC and its attachment to the outer doublet microtubules.</text>
</comment>
<evidence type="ECO:0000313" key="15">
    <source>
        <dbReference type="Proteomes" id="UP000522663"/>
    </source>
</evidence>
<feature type="region of interest" description="Disordered" evidence="11">
    <location>
        <begin position="578"/>
        <end position="616"/>
    </location>
</feature>
<keyword evidence="5 10" id="KW-0175">Coiled coil</keyword>
<feature type="region of interest" description="Disordered" evidence="11">
    <location>
        <begin position="1"/>
        <end position="65"/>
    </location>
</feature>
<evidence type="ECO:0000256" key="1">
    <source>
        <dbReference type="ARBA" id="ARBA00004611"/>
    </source>
</evidence>
<evidence type="ECO:0000259" key="13">
    <source>
        <dbReference type="Pfam" id="PF14775"/>
    </source>
</evidence>
<name>A0A7K9YYI8_9GALL</name>
<keyword evidence="15" id="KW-1185">Reference proteome</keyword>
<proteinExistence type="inferred from homology"/>
<dbReference type="Pfam" id="PF14772">
    <property type="entry name" value="NYD-SP28"/>
    <property type="match status" value="1"/>
</dbReference>
<evidence type="ECO:0000313" key="14">
    <source>
        <dbReference type="EMBL" id="NXJ15156.1"/>
    </source>
</evidence>
<evidence type="ECO:0000259" key="12">
    <source>
        <dbReference type="Pfam" id="PF14772"/>
    </source>
</evidence>
<evidence type="ECO:0000256" key="7">
    <source>
        <dbReference type="ARBA" id="ARBA00023273"/>
    </source>
</evidence>
<feature type="coiled-coil region" evidence="10">
    <location>
        <begin position="100"/>
        <end position="308"/>
    </location>
</feature>
<dbReference type="Pfam" id="PF14775">
    <property type="entry name" value="NYD-SP28_assoc"/>
    <property type="match status" value="1"/>
</dbReference>
<evidence type="ECO:0000256" key="5">
    <source>
        <dbReference type="ARBA" id="ARBA00023054"/>
    </source>
</evidence>
<dbReference type="EMBL" id="VXAB01012714">
    <property type="protein sequence ID" value="NXJ15156.1"/>
    <property type="molecule type" value="Genomic_DNA"/>
</dbReference>
<dbReference type="GO" id="GO:0070286">
    <property type="term" value="P:axonemal dynein complex assembly"/>
    <property type="evidence" value="ECO:0007669"/>
    <property type="project" value="InterPro"/>
</dbReference>
<dbReference type="InterPro" id="IPR039750">
    <property type="entry name" value="DRC1/DRC2"/>
</dbReference>
<evidence type="ECO:0000256" key="4">
    <source>
        <dbReference type="ARBA" id="ARBA00022846"/>
    </source>
</evidence>
<comment type="caution">
    <text evidence="14">The sequence shown here is derived from an EMBL/GenBank/DDBJ whole genome shotgun (WGS) entry which is preliminary data.</text>
</comment>
<dbReference type="PANTHER" id="PTHR21625">
    <property type="entry name" value="NYD-SP28 PROTEIN"/>
    <property type="match status" value="1"/>
</dbReference>
<gene>
    <name evidence="14" type="primary">Drc1</name>
    <name evidence="14" type="ORF">ODOGUJ_R03196</name>
</gene>
<dbReference type="OrthoDB" id="10260459at2759"/>
<feature type="domain" description="Dynein regulatory complex protein 1 C-terminal" evidence="13">
    <location>
        <begin position="662"/>
        <end position="720"/>
    </location>
</feature>
<keyword evidence="7" id="KW-0966">Cell projection</keyword>
<evidence type="ECO:0000256" key="2">
    <source>
        <dbReference type="ARBA" id="ARBA00009688"/>
    </source>
</evidence>
<feature type="coiled-coil region" evidence="10">
    <location>
        <begin position="334"/>
        <end position="386"/>
    </location>
</feature>
<feature type="domain" description="Dynein regulatory complex protein 1/2 N-terminal" evidence="12">
    <location>
        <begin position="99"/>
        <end position="200"/>
    </location>
</feature>
<feature type="compositionally biased region" description="Basic and acidic residues" evidence="11">
    <location>
        <begin position="1"/>
        <end position="35"/>
    </location>
</feature>
<reference evidence="14 15" key="1">
    <citation type="submission" date="2019-09" db="EMBL/GenBank/DDBJ databases">
        <title>Bird 10,000 Genomes (B10K) Project - Family phase.</title>
        <authorList>
            <person name="Zhang G."/>
        </authorList>
    </citation>
    <scope>NUCLEOTIDE SEQUENCE [LARGE SCALE GENOMIC DNA]</scope>
    <source>
        <strain evidence="14">B10K-DU-001-53</strain>
        <tissue evidence="14">Muscle</tissue>
    </source>
</reference>
<dbReference type="InterPro" id="IPR039505">
    <property type="entry name" value="DRC1/2_N"/>
</dbReference>
<dbReference type="InterPro" id="IPR029440">
    <property type="entry name" value="DRC1_C"/>
</dbReference>
<feature type="non-terminal residue" evidence="14">
    <location>
        <position position="748"/>
    </location>
</feature>
<keyword evidence="4" id="KW-0282">Flagellum</keyword>
<evidence type="ECO:0000256" key="11">
    <source>
        <dbReference type="SAM" id="MobiDB-lite"/>
    </source>
</evidence>